<keyword evidence="2" id="KW-0186">Copper</keyword>
<feature type="region of interest" description="Disordered" evidence="3">
    <location>
        <begin position="157"/>
        <end position="241"/>
    </location>
</feature>
<proteinExistence type="predicted"/>
<evidence type="ECO:0000256" key="4">
    <source>
        <dbReference type="SAM" id="Phobius"/>
    </source>
</evidence>
<keyword evidence="1" id="KW-0732">Signal</keyword>
<dbReference type="EMBL" id="BOOR01000005">
    <property type="protein sequence ID" value="GII52365.1"/>
    <property type="molecule type" value="Genomic_DNA"/>
</dbReference>
<evidence type="ECO:0000256" key="3">
    <source>
        <dbReference type="SAM" id="MobiDB-lite"/>
    </source>
</evidence>
<feature type="transmembrane region" description="Helical" evidence="4">
    <location>
        <begin position="244"/>
        <end position="265"/>
    </location>
</feature>
<evidence type="ECO:0000259" key="5">
    <source>
        <dbReference type="Pfam" id="PF04234"/>
    </source>
</evidence>
<comment type="caution">
    <text evidence="6">The sequence shown here is derived from an EMBL/GenBank/DDBJ whole genome shotgun (WGS) entry which is preliminary data.</text>
</comment>
<dbReference type="GO" id="GO:0005507">
    <property type="term" value="F:copper ion binding"/>
    <property type="evidence" value="ECO:0007669"/>
    <property type="project" value="InterPro"/>
</dbReference>
<dbReference type="AlphaFoldDB" id="A0A8J3V972"/>
<organism evidence="6 7">
    <name type="scientific">Planotetraspora thailandica</name>
    <dbReference type="NCBI Taxonomy" id="487172"/>
    <lineage>
        <taxon>Bacteria</taxon>
        <taxon>Bacillati</taxon>
        <taxon>Actinomycetota</taxon>
        <taxon>Actinomycetes</taxon>
        <taxon>Streptosporangiales</taxon>
        <taxon>Streptosporangiaceae</taxon>
        <taxon>Planotetraspora</taxon>
    </lineage>
</organism>
<keyword evidence="4" id="KW-0812">Transmembrane</keyword>
<feature type="compositionally biased region" description="Low complexity" evidence="3">
    <location>
        <begin position="232"/>
        <end position="241"/>
    </location>
</feature>
<dbReference type="SUPFAM" id="SSF81296">
    <property type="entry name" value="E set domains"/>
    <property type="match status" value="1"/>
</dbReference>
<keyword evidence="4" id="KW-0472">Membrane</keyword>
<dbReference type="InterPro" id="IPR014755">
    <property type="entry name" value="Cu-Rt/internalin_Ig-like"/>
</dbReference>
<evidence type="ECO:0000313" key="7">
    <source>
        <dbReference type="Proteomes" id="UP000605992"/>
    </source>
</evidence>
<keyword evidence="7" id="KW-1185">Reference proteome</keyword>
<reference evidence="6" key="1">
    <citation type="submission" date="2021-01" db="EMBL/GenBank/DDBJ databases">
        <title>Whole genome shotgun sequence of Planotetraspora thailandica NBRC 104271.</title>
        <authorList>
            <person name="Komaki H."/>
            <person name="Tamura T."/>
        </authorList>
    </citation>
    <scope>NUCLEOTIDE SEQUENCE</scope>
    <source>
        <strain evidence="6">NBRC 104271</strain>
    </source>
</reference>
<dbReference type="GO" id="GO:0046688">
    <property type="term" value="P:response to copper ion"/>
    <property type="evidence" value="ECO:0007669"/>
    <property type="project" value="InterPro"/>
</dbReference>
<name>A0A8J3V972_9ACTN</name>
<accession>A0A8J3V972</accession>
<feature type="region of interest" description="Disordered" evidence="3">
    <location>
        <begin position="267"/>
        <end position="307"/>
    </location>
</feature>
<evidence type="ECO:0000256" key="1">
    <source>
        <dbReference type="ARBA" id="ARBA00022729"/>
    </source>
</evidence>
<keyword evidence="4" id="KW-1133">Transmembrane helix</keyword>
<dbReference type="InterPro" id="IPR014756">
    <property type="entry name" value="Ig_E-set"/>
</dbReference>
<feature type="domain" description="CopC" evidence="5">
    <location>
        <begin position="35"/>
        <end position="97"/>
    </location>
</feature>
<dbReference type="GO" id="GO:0042597">
    <property type="term" value="C:periplasmic space"/>
    <property type="evidence" value="ECO:0007669"/>
    <property type="project" value="InterPro"/>
</dbReference>
<evidence type="ECO:0000256" key="2">
    <source>
        <dbReference type="ARBA" id="ARBA00023008"/>
    </source>
</evidence>
<gene>
    <name evidence="6" type="ORF">Pth03_07540</name>
</gene>
<dbReference type="RefSeq" id="WP_203942662.1">
    <property type="nucleotide sequence ID" value="NZ_BOOR01000005.1"/>
</dbReference>
<dbReference type="Proteomes" id="UP000605992">
    <property type="component" value="Unassembled WGS sequence"/>
</dbReference>
<evidence type="ECO:0000313" key="6">
    <source>
        <dbReference type="EMBL" id="GII52365.1"/>
    </source>
</evidence>
<dbReference type="InterPro" id="IPR007348">
    <property type="entry name" value="CopC_dom"/>
</dbReference>
<feature type="compositionally biased region" description="Low complexity" evidence="3">
    <location>
        <begin position="188"/>
        <end position="206"/>
    </location>
</feature>
<dbReference type="Gene3D" id="2.60.40.1220">
    <property type="match status" value="1"/>
</dbReference>
<protein>
    <recommendedName>
        <fullName evidence="5">CopC domain-containing protein</fullName>
    </recommendedName>
</protein>
<dbReference type="Pfam" id="PF04234">
    <property type="entry name" value="CopC"/>
    <property type="match status" value="1"/>
</dbReference>
<sequence>MRSVSAVVRLISRLLVVTVVGGLAVTVMSSPASAHGQLGMTTPAKDSTVRTPIEAVFLYFTEPPKPDSYFTVFTPSGVRIDRPWTTAEPKRLDEPVREDHLIDGVWQPQLFYMGYPAKIPVGYWPEQGVYTARYMTVASDGEPVRGELRFTYKGPMTKAPAGWQTPTNQPAASVAEAGHEGGRSTAGPQTVTTAAPASAAPCTPGTMPETGCDTGPSQQTADGSALTAPAASESESGSESGTGVLVWLVPAVLVAGAGFMVLRAARRPAADGPRREPRRAPVPPGKSPLAQRRDDPHRPSRKSGKRR</sequence>
<feature type="compositionally biased region" description="Basic and acidic residues" evidence="3">
    <location>
        <begin position="268"/>
        <end position="279"/>
    </location>
</feature>